<dbReference type="Proteomes" id="UP000035034">
    <property type="component" value="Unassembled WGS sequence"/>
</dbReference>
<dbReference type="InterPro" id="IPR002731">
    <property type="entry name" value="ATPase_BadF"/>
</dbReference>
<keyword evidence="3" id="KW-1185">Reference proteome</keyword>
<dbReference type="PANTHER" id="PTHR43190">
    <property type="entry name" value="N-ACETYL-D-GLUCOSAMINE KINASE"/>
    <property type="match status" value="1"/>
</dbReference>
<comment type="caution">
    <text evidence="2">The sequence shown here is derived from an EMBL/GenBank/DDBJ whole genome shotgun (WGS) entry which is preliminary data.</text>
</comment>
<gene>
    <name evidence="2" type="ORF">GOEFS_028_00370</name>
</gene>
<sequence>MYFQQMAARISIDGGQSGTRIRLPDRDDIDVGPIRTDRPIVGQLNDYLHEVLSQATDGVEYELAVGVSGLTPAHAQPAELLAGCADLNVVRVALAHDSVSAYLGSNGWEFGAVVAVGTGIVGLGVSTQKITRVDGWGYMFGDAGSAYWIGRAGIDVALRAFDMRGAATILESKTVERFGPLPELYVSLQSDPDRVSKVAAFAVVVAQAADEGDALATQIISRAADELAHTASVAALRGHPEWTTPPRISWTGKVLTANDLLRGRFIEQVRATISDAEIVEPLGKPLDGVGRLFDAPAGHPLSQQVHRADVAN</sequence>
<evidence type="ECO:0000313" key="2">
    <source>
        <dbReference type="EMBL" id="GAB17373.1"/>
    </source>
</evidence>
<protein>
    <recommendedName>
        <fullName evidence="1">ATPase BadF/BadG/BcrA/BcrD type domain-containing protein</fullName>
    </recommendedName>
</protein>
<feature type="domain" description="ATPase BadF/BadG/BcrA/BcrD type" evidence="1">
    <location>
        <begin position="42"/>
        <end position="261"/>
    </location>
</feature>
<evidence type="ECO:0000313" key="3">
    <source>
        <dbReference type="Proteomes" id="UP000035034"/>
    </source>
</evidence>
<dbReference type="SUPFAM" id="SSF53067">
    <property type="entry name" value="Actin-like ATPase domain"/>
    <property type="match status" value="1"/>
</dbReference>
<dbReference type="PANTHER" id="PTHR43190:SF3">
    <property type="entry name" value="N-ACETYL-D-GLUCOSAMINE KINASE"/>
    <property type="match status" value="1"/>
</dbReference>
<dbReference type="InterPro" id="IPR043129">
    <property type="entry name" value="ATPase_NBD"/>
</dbReference>
<proteinExistence type="predicted"/>
<organism evidence="2 3">
    <name type="scientific">Gordonia effusa NBRC 100432</name>
    <dbReference type="NCBI Taxonomy" id="1077974"/>
    <lineage>
        <taxon>Bacteria</taxon>
        <taxon>Bacillati</taxon>
        <taxon>Actinomycetota</taxon>
        <taxon>Actinomycetes</taxon>
        <taxon>Mycobacteriales</taxon>
        <taxon>Gordoniaceae</taxon>
        <taxon>Gordonia</taxon>
    </lineage>
</organism>
<dbReference type="AlphaFoldDB" id="H0QX22"/>
<accession>H0QX22</accession>
<dbReference type="Pfam" id="PF01869">
    <property type="entry name" value="BcrAD_BadFG"/>
    <property type="match status" value="1"/>
</dbReference>
<evidence type="ECO:0000259" key="1">
    <source>
        <dbReference type="Pfam" id="PF01869"/>
    </source>
</evidence>
<reference evidence="2 3" key="1">
    <citation type="submission" date="2011-12" db="EMBL/GenBank/DDBJ databases">
        <title>Whole genome shotgun sequence of Gordonia effusa NBRC 100432.</title>
        <authorList>
            <person name="Yoshida I."/>
            <person name="Takarada H."/>
            <person name="Hosoyama A."/>
            <person name="Tsuchikane K."/>
            <person name="Katsumata H."/>
            <person name="Yamazaki S."/>
            <person name="Fujita N."/>
        </authorList>
    </citation>
    <scope>NUCLEOTIDE SEQUENCE [LARGE SCALE GENOMIC DNA]</scope>
    <source>
        <strain evidence="2 3">NBRC 100432</strain>
    </source>
</reference>
<dbReference type="EMBL" id="BAEH01000028">
    <property type="protein sequence ID" value="GAB17373.1"/>
    <property type="molecule type" value="Genomic_DNA"/>
</dbReference>
<dbReference type="Gene3D" id="3.30.420.40">
    <property type="match status" value="2"/>
</dbReference>
<dbReference type="InterPro" id="IPR052519">
    <property type="entry name" value="Euk-type_GlcNAc_Kinase"/>
</dbReference>
<dbReference type="eggNOG" id="COG2971">
    <property type="taxonomic scope" value="Bacteria"/>
</dbReference>
<dbReference type="STRING" id="1077974.GOEFS_028_00370"/>
<name>H0QX22_9ACTN</name>